<reference evidence="1 2" key="1">
    <citation type="submission" date="2006-01" db="EMBL/GenBank/DDBJ databases">
        <authorList>
            <person name="Hagstrom A."/>
            <person name="Ferriera S."/>
            <person name="Johnson J."/>
            <person name="Kravitz S."/>
            <person name="Halpern A."/>
            <person name="Remington K."/>
            <person name="Beeson K."/>
            <person name="Tran B."/>
            <person name="Rogers Y.-H."/>
            <person name="Friedman R."/>
            <person name="Venter J.C."/>
        </authorList>
    </citation>
    <scope>NUCLEOTIDE SEQUENCE [LARGE SCALE GENOMIC DNA]</scope>
    <source>
        <strain evidence="1 2">SKA53</strain>
    </source>
</reference>
<comment type="caution">
    <text evidence="1">The sequence shown here is derived from an EMBL/GenBank/DDBJ whole genome shotgun (WGS) entry which is preliminary data.</text>
</comment>
<dbReference type="Gene3D" id="3.40.50.150">
    <property type="entry name" value="Vaccinia Virus protein VP39"/>
    <property type="match status" value="1"/>
</dbReference>
<dbReference type="Pfam" id="PF13489">
    <property type="entry name" value="Methyltransf_23"/>
    <property type="match status" value="1"/>
</dbReference>
<dbReference type="EMBL" id="AAMS01000002">
    <property type="protein sequence ID" value="EAQ07610.1"/>
    <property type="molecule type" value="Genomic_DNA"/>
</dbReference>
<accession>A3V2M9</accession>
<dbReference type="CDD" id="cd02440">
    <property type="entry name" value="AdoMet_MTases"/>
    <property type="match status" value="1"/>
</dbReference>
<proteinExistence type="predicted"/>
<protein>
    <recommendedName>
        <fullName evidence="3">Methyltransferase type 11 domain-containing protein</fullName>
    </recommendedName>
</protein>
<gene>
    <name evidence="1" type="ORF">SKA53_12273</name>
</gene>
<dbReference type="STRING" id="314232.SKA53_12273"/>
<dbReference type="InterPro" id="IPR029063">
    <property type="entry name" value="SAM-dependent_MTases_sf"/>
</dbReference>
<organism evidence="1 2">
    <name type="scientific">Yoonia vestfoldensis SKA53</name>
    <dbReference type="NCBI Taxonomy" id="314232"/>
    <lineage>
        <taxon>Bacteria</taxon>
        <taxon>Pseudomonadati</taxon>
        <taxon>Pseudomonadota</taxon>
        <taxon>Alphaproteobacteria</taxon>
        <taxon>Rhodobacterales</taxon>
        <taxon>Paracoccaceae</taxon>
        <taxon>Yoonia</taxon>
    </lineage>
</organism>
<sequence>MGEIATRIMRFKAQSLRRHESDPMFTQPVGYIRMMFKKTLGQAHERLVFNRRVRVLVDQIGALVPAGAQMLDVGTGDGQIARMIGEEQAGTQVQGIDIMLRDKTHIPVTLFDGTTIPFDDNSVDVVTFVDVLHHTDDPQQLISQAARVARRAVIIKDHLSENAFDHATLRLMDWVGNAPHGVVLPYNYASRADWDRWFAQAGLATDVFDSAVPLYPAPASWVFGRQLHFIARLVPAS</sequence>
<evidence type="ECO:0000313" key="1">
    <source>
        <dbReference type="EMBL" id="EAQ07610.1"/>
    </source>
</evidence>
<dbReference type="AlphaFoldDB" id="A3V2M9"/>
<evidence type="ECO:0008006" key="3">
    <source>
        <dbReference type="Google" id="ProtNLM"/>
    </source>
</evidence>
<dbReference type="SUPFAM" id="SSF53335">
    <property type="entry name" value="S-adenosyl-L-methionine-dependent methyltransferases"/>
    <property type="match status" value="1"/>
</dbReference>
<dbReference type="Proteomes" id="UP000004507">
    <property type="component" value="Unassembled WGS sequence"/>
</dbReference>
<evidence type="ECO:0000313" key="2">
    <source>
        <dbReference type="Proteomes" id="UP000004507"/>
    </source>
</evidence>
<keyword evidence="2" id="KW-1185">Reference proteome</keyword>
<name>A3V2M9_9RHOB</name>
<dbReference type="HOGENOM" id="CLU_113318_0_0_5"/>
<dbReference type="eggNOG" id="COG2226">
    <property type="taxonomic scope" value="Bacteria"/>
</dbReference>
<dbReference type="PANTHER" id="PTHR43591">
    <property type="entry name" value="METHYLTRANSFERASE"/>
    <property type="match status" value="1"/>
</dbReference>